<protein>
    <submittedName>
        <fullName evidence="2">Uncharacterized protein</fullName>
    </submittedName>
</protein>
<reference evidence="2" key="1">
    <citation type="submission" date="2018-05" db="EMBL/GenBank/DDBJ databases">
        <authorList>
            <person name="Lanie J.A."/>
            <person name="Ng W.-L."/>
            <person name="Kazmierczak K.M."/>
            <person name="Andrzejewski T.M."/>
            <person name="Davidsen T.M."/>
            <person name="Wayne K.J."/>
            <person name="Tettelin H."/>
            <person name="Glass J.I."/>
            <person name="Rusch D."/>
            <person name="Podicherti R."/>
            <person name="Tsui H.-C.T."/>
            <person name="Winkler M.E."/>
        </authorList>
    </citation>
    <scope>NUCLEOTIDE SEQUENCE</scope>
</reference>
<feature type="region of interest" description="Disordered" evidence="1">
    <location>
        <begin position="1"/>
        <end position="26"/>
    </location>
</feature>
<evidence type="ECO:0000313" key="2">
    <source>
        <dbReference type="EMBL" id="SVC87246.1"/>
    </source>
</evidence>
<gene>
    <name evidence="2" type="ORF">METZ01_LOCUS340100</name>
</gene>
<evidence type="ECO:0000256" key="1">
    <source>
        <dbReference type="SAM" id="MobiDB-lite"/>
    </source>
</evidence>
<dbReference type="EMBL" id="UINC01115890">
    <property type="protein sequence ID" value="SVC87246.1"/>
    <property type="molecule type" value="Genomic_DNA"/>
</dbReference>
<organism evidence="2">
    <name type="scientific">marine metagenome</name>
    <dbReference type="NCBI Taxonomy" id="408172"/>
    <lineage>
        <taxon>unclassified sequences</taxon>
        <taxon>metagenomes</taxon>
        <taxon>ecological metagenomes</taxon>
    </lineage>
</organism>
<accession>A0A382QP78</accession>
<feature type="non-terminal residue" evidence="2">
    <location>
        <position position="26"/>
    </location>
</feature>
<sequence>MRSANPALSDKTFSGYSEFDVSGEER</sequence>
<dbReference type="AlphaFoldDB" id="A0A382QP78"/>
<proteinExistence type="predicted"/>
<name>A0A382QP78_9ZZZZ</name>